<evidence type="ECO:0000256" key="1">
    <source>
        <dbReference type="SAM" id="MobiDB-lite"/>
    </source>
</evidence>
<proteinExistence type="predicted"/>
<gene>
    <name evidence="3" type="primary">Dgri\GH24016</name>
    <name evidence="3" type="ORF">Dgri_GH24016</name>
</gene>
<reference evidence="3 4" key="1">
    <citation type="journal article" date="2007" name="Nature">
        <title>Evolution of genes and genomes on the Drosophila phylogeny.</title>
        <authorList>
            <consortium name="Drosophila 12 Genomes Consortium"/>
            <person name="Clark A.G."/>
            <person name="Eisen M.B."/>
            <person name="Smith D.R."/>
            <person name="Bergman C.M."/>
            <person name="Oliver B."/>
            <person name="Markow T.A."/>
            <person name="Kaufman T.C."/>
            <person name="Kellis M."/>
            <person name="Gelbart W."/>
            <person name="Iyer V.N."/>
            <person name="Pollard D.A."/>
            <person name="Sackton T.B."/>
            <person name="Larracuente A.M."/>
            <person name="Singh N.D."/>
            <person name="Abad J.P."/>
            <person name="Abt D.N."/>
            <person name="Adryan B."/>
            <person name="Aguade M."/>
            <person name="Akashi H."/>
            <person name="Anderson W.W."/>
            <person name="Aquadro C.F."/>
            <person name="Ardell D.H."/>
            <person name="Arguello R."/>
            <person name="Artieri C.G."/>
            <person name="Barbash D.A."/>
            <person name="Barker D."/>
            <person name="Barsanti P."/>
            <person name="Batterham P."/>
            <person name="Batzoglou S."/>
            <person name="Begun D."/>
            <person name="Bhutkar A."/>
            <person name="Blanco E."/>
            <person name="Bosak S.A."/>
            <person name="Bradley R.K."/>
            <person name="Brand A.D."/>
            <person name="Brent M.R."/>
            <person name="Brooks A.N."/>
            <person name="Brown R.H."/>
            <person name="Butlin R.K."/>
            <person name="Caggese C."/>
            <person name="Calvi B.R."/>
            <person name="Bernardo de Carvalho A."/>
            <person name="Caspi A."/>
            <person name="Castrezana S."/>
            <person name="Celniker S.E."/>
            <person name="Chang J.L."/>
            <person name="Chapple C."/>
            <person name="Chatterji S."/>
            <person name="Chinwalla A."/>
            <person name="Civetta A."/>
            <person name="Clifton S.W."/>
            <person name="Comeron J.M."/>
            <person name="Costello J.C."/>
            <person name="Coyne J.A."/>
            <person name="Daub J."/>
            <person name="David R.G."/>
            <person name="Delcher A.L."/>
            <person name="Delehaunty K."/>
            <person name="Do C.B."/>
            <person name="Ebling H."/>
            <person name="Edwards K."/>
            <person name="Eickbush T."/>
            <person name="Evans J.D."/>
            <person name="Filipski A."/>
            <person name="Findeiss S."/>
            <person name="Freyhult E."/>
            <person name="Fulton L."/>
            <person name="Fulton R."/>
            <person name="Garcia A.C."/>
            <person name="Gardiner A."/>
            <person name="Garfield D.A."/>
            <person name="Garvin B.E."/>
            <person name="Gibson G."/>
            <person name="Gilbert D."/>
            <person name="Gnerre S."/>
            <person name="Godfrey J."/>
            <person name="Good R."/>
            <person name="Gotea V."/>
            <person name="Gravely B."/>
            <person name="Greenberg A.J."/>
            <person name="Griffiths-Jones S."/>
            <person name="Gross S."/>
            <person name="Guigo R."/>
            <person name="Gustafson E.A."/>
            <person name="Haerty W."/>
            <person name="Hahn M.W."/>
            <person name="Halligan D.L."/>
            <person name="Halpern A.L."/>
            <person name="Halter G.M."/>
            <person name="Han M.V."/>
            <person name="Heger A."/>
            <person name="Hillier L."/>
            <person name="Hinrichs A.S."/>
            <person name="Holmes I."/>
            <person name="Hoskins R.A."/>
            <person name="Hubisz M.J."/>
            <person name="Hultmark D."/>
            <person name="Huntley M.A."/>
            <person name="Jaffe D.B."/>
            <person name="Jagadeeshan S."/>
            <person name="Jeck W.R."/>
            <person name="Johnson J."/>
            <person name="Jones C.D."/>
            <person name="Jordan W.C."/>
            <person name="Karpen G.H."/>
            <person name="Kataoka E."/>
            <person name="Keightley P.D."/>
            <person name="Kheradpour P."/>
            <person name="Kirkness E.F."/>
            <person name="Koerich L.B."/>
            <person name="Kristiansen K."/>
            <person name="Kudrna D."/>
            <person name="Kulathinal R.J."/>
            <person name="Kumar S."/>
            <person name="Kwok R."/>
            <person name="Lander E."/>
            <person name="Langley C.H."/>
            <person name="Lapoint R."/>
            <person name="Lazzaro B.P."/>
            <person name="Lee S.J."/>
            <person name="Levesque L."/>
            <person name="Li R."/>
            <person name="Lin C.F."/>
            <person name="Lin M.F."/>
            <person name="Lindblad-Toh K."/>
            <person name="Llopart A."/>
            <person name="Long M."/>
            <person name="Low L."/>
            <person name="Lozovsky E."/>
            <person name="Lu J."/>
            <person name="Luo M."/>
            <person name="Machado C.A."/>
            <person name="Makalowski W."/>
            <person name="Marzo M."/>
            <person name="Matsuda M."/>
            <person name="Matzkin L."/>
            <person name="McAllister B."/>
            <person name="McBride C.S."/>
            <person name="McKernan B."/>
            <person name="McKernan K."/>
            <person name="Mendez-Lago M."/>
            <person name="Minx P."/>
            <person name="Mollenhauer M.U."/>
            <person name="Montooth K."/>
            <person name="Mount S.M."/>
            <person name="Mu X."/>
            <person name="Myers E."/>
            <person name="Negre B."/>
            <person name="Newfeld S."/>
            <person name="Nielsen R."/>
            <person name="Noor M.A."/>
            <person name="O'Grady P."/>
            <person name="Pachter L."/>
            <person name="Papaceit M."/>
            <person name="Parisi M.J."/>
            <person name="Parisi M."/>
            <person name="Parts L."/>
            <person name="Pedersen J.S."/>
            <person name="Pesole G."/>
            <person name="Phillippy A.M."/>
            <person name="Ponting C.P."/>
            <person name="Pop M."/>
            <person name="Porcelli D."/>
            <person name="Powell J.R."/>
            <person name="Prohaska S."/>
            <person name="Pruitt K."/>
            <person name="Puig M."/>
            <person name="Quesneville H."/>
            <person name="Ram K.R."/>
            <person name="Rand D."/>
            <person name="Rasmussen M.D."/>
            <person name="Reed L.K."/>
            <person name="Reenan R."/>
            <person name="Reily A."/>
            <person name="Remington K.A."/>
            <person name="Rieger T.T."/>
            <person name="Ritchie M.G."/>
            <person name="Robin C."/>
            <person name="Rogers Y.H."/>
            <person name="Rohde C."/>
            <person name="Rozas J."/>
            <person name="Rubenfield M.J."/>
            <person name="Ruiz A."/>
            <person name="Russo S."/>
            <person name="Salzberg S.L."/>
            <person name="Sanchez-Gracia A."/>
            <person name="Saranga D.J."/>
            <person name="Sato H."/>
            <person name="Schaeffer S.W."/>
            <person name="Schatz M.C."/>
            <person name="Schlenke T."/>
            <person name="Schwartz R."/>
            <person name="Segarra C."/>
            <person name="Singh R.S."/>
            <person name="Sirot L."/>
            <person name="Sirota M."/>
            <person name="Sisneros N.B."/>
            <person name="Smith C.D."/>
            <person name="Smith T.F."/>
            <person name="Spieth J."/>
            <person name="Stage D.E."/>
            <person name="Stark A."/>
            <person name="Stephan W."/>
            <person name="Strausberg R.L."/>
            <person name="Strempel S."/>
            <person name="Sturgill D."/>
            <person name="Sutton G."/>
            <person name="Sutton G.G."/>
            <person name="Tao W."/>
            <person name="Teichmann S."/>
            <person name="Tobari Y.N."/>
            <person name="Tomimura Y."/>
            <person name="Tsolas J.M."/>
            <person name="Valente V.L."/>
            <person name="Venter E."/>
            <person name="Venter J.C."/>
            <person name="Vicario S."/>
            <person name="Vieira F.G."/>
            <person name="Vilella A.J."/>
            <person name="Villasante A."/>
            <person name="Walenz B."/>
            <person name="Wang J."/>
            <person name="Wasserman M."/>
            <person name="Watts T."/>
            <person name="Wilson D."/>
            <person name="Wilson R.K."/>
            <person name="Wing R.A."/>
            <person name="Wolfner M.F."/>
            <person name="Wong A."/>
            <person name="Wong G.K."/>
            <person name="Wu C.I."/>
            <person name="Wu G."/>
            <person name="Yamamoto D."/>
            <person name="Yang H.P."/>
            <person name="Yang S.P."/>
            <person name="Yorke J.A."/>
            <person name="Yoshida K."/>
            <person name="Zdobnov E."/>
            <person name="Zhang P."/>
            <person name="Zhang Y."/>
            <person name="Zimin A.V."/>
            <person name="Baldwin J."/>
            <person name="Abdouelleil A."/>
            <person name="Abdulkadir J."/>
            <person name="Abebe A."/>
            <person name="Abera B."/>
            <person name="Abreu J."/>
            <person name="Acer S.C."/>
            <person name="Aftuck L."/>
            <person name="Alexander A."/>
            <person name="An P."/>
            <person name="Anderson E."/>
            <person name="Anderson S."/>
            <person name="Arachi H."/>
            <person name="Azer M."/>
            <person name="Bachantsang P."/>
            <person name="Barry A."/>
            <person name="Bayul T."/>
            <person name="Berlin A."/>
            <person name="Bessette D."/>
            <person name="Bloom T."/>
            <person name="Blye J."/>
            <person name="Boguslavskiy L."/>
            <person name="Bonnet C."/>
            <person name="Boukhgalter B."/>
            <person name="Bourzgui I."/>
            <person name="Brown A."/>
            <person name="Cahill P."/>
            <person name="Channer S."/>
            <person name="Cheshatsang Y."/>
            <person name="Chuda L."/>
            <person name="Citroen M."/>
            <person name="Collymore A."/>
            <person name="Cooke P."/>
            <person name="Costello M."/>
            <person name="D'Aco K."/>
            <person name="Daza R."/>
            <person name="De Haan G."/>
            <person name="DeGray S."/>
            <person name="DeMaso C."/>
            <person name="Dhargay N."/>
            <person name="Dooley K."/>
            <person name="Dooley E."/>
            <person name="Doricent M."/>
            <person name="Dorje P."/>
            <person name="Dorjee K."/>
            <person name="Dupes A."/>
            <person name="Elong R."/>
            <person name="Falk J."/>
            <person name="Farina A."/>
            <person name="Faro S."/>
            <person name="Ferguson D."/>
            <person name="Fisher S."/>
            <person name="Foley C.D."/>
            <person name="Franke A."/>
            <person name="Friedrich D."/>
            <person name="Gadbois L."/>
            <person name="Gearin G."/>
            <person name="Gearin C.R."/>
            <person name="Giannoukos G."/>
            <person name="Goode T."/>
            <person name="Graham J."/>
            <person name="Grandbois E."/>
            <person name="Grewal S."/>
            <person name="Gyaltsen K."/>
            <person name="Hafez N."/>
            <person name="Hagos B."/>
            <person name="Hall J."/>
            <person name="Henson C."/>
            <person name="Hollinger A."/>
            <person name="Honan T."/>
            <person name="Huard M.D."/>
            <person name="Hughes L."/>
            <person name="Hurhula B."/>
            <person name="Husby M.E."/>
            <person name="Kamat A."/>
            <person name="Kanga B."/>
            <person name="Kashin S."/>
            <person name="Khazanovich D."/>
            <person name="Kisner P."/>
            <person name="Lance K."/>
            <person name="Lara M."/>
            <person name="Lee W."/>
            <person name="Lennon N."/>
            <person name="Letendre F."/>
            <person name="LeVine R."/>
            <person name="Lipovsky A."/>
            <person name="Liu X."/>
            <person name="Liu J."/>
            <person name="Liu S."/>
            <person name="Lokyitsang T."/>
            <person name="Lokyitsang Y."/>
            <person name="Lubonja R."/>
            <person name="Lui A."/>
            <person name="MacDonald P."/>
            <person name="Magnisalis V."/>
            <person name="Maru K."/>
            <person name="Matthews C."/>
            <person name="McCusker W."/>
            <person name="McDonough S."/>
            <person name="Mehta T."/>
            <person name="Meldrim J."/>
            <person name="Meneus L."/>
            <person name="Mihai O."/>
            <person name="Mihalev A."/>
            <person name="Mihova T."/>
            <person name="Mittelman R."/>
            <person name="Mlenga V."/>
            <person name="Montmayeur A."/>
            <person name="Mulrain L."/>
            <person name="Navidi A."/>
            <person name="Naylor J."/>
            <person name="Negash T."/>
            <person name="Nguyen T."/>
            <person name="Nguyen N."/>
            <person name="Nicol R."/>
            <person name="Norbu C."/>
            <person name="Norbu N."/>
            <person name="Novod N."/>
            <person name="O'Neill B."/>
            <person name="Osman S."/>
            <person name="Markiewicz E."/>
            <person name="Oyono O.L."/>
            <person name="Patti C."/>
            <person name="Phunkhang P."/>
            <person name="Pierre F."/>
            <person name="Priest M."/>
            <person name="Raghuraman S."/>
            <person name="Rege F."/>
            <person name="Reyes R."/>
            <person name="Rise C."/>
            <person name="Rogov P."/>
            <person name="Ross K."/>
            <person name="Ryan E."/>
            <person name="Settipalli S."/>
            <person name="Shea T."/>
            <person name="Sherpa N."/>
            <person name="Shi L."/>
            <person name="Shih D."/>
            <person name="Sparrow T."/>
            <person name="Spaulding J."/>
            <person name="Stalker J."/>
            <person name="Stange-Thomann N."/>
            <person name="Stavropoulos S."/>
            <person name="Stone C."/>
            <person name="Strader C."/>
            <person name="Tesfaye S."/>
            <person name="Thomson T."/>
            <person name="Thoulutsang Y."/>
            <person name="Thoulutsang D."/>
            <person name="Topham K."/>
            <person name="Topping I."/>
            <person name="Tsamla T."/>
            <person name="Vassiliev H."/>
            <person name="Vo A."/>
            <person name="Wangchuk T."/>
            <person name="Wangdi T."/>
            <person name="Weiand M."/>
            <person name="Wilkinson J."/>
            <person name="Wilson A."/>
            <person name="Yadav S."/>
            <person name="Young G."/>
            <person name="Yu Q."/>
            <person name="Zembek L."/>
            <person name="Zhong D."/>
            <person name="Zimmer A."/>
            <person name="Zwirko Z."/>
            <person name="Jaffe D.B."/>
            <person name="Alvarez P."/>
            <person name="Brockman W."/>
            <person name="Butler J."/>
            <person name="Chin C."/>
            <person name="Gnerre S."/>
            <person name="Grabherr M."/>
            <person name="Kleber M."/>
            <person name="Mauceli E."/>
            <person name="MacCallum I."/>
        </authorList>
    </citation>
    <scope>NUCLEOTIDE SEQUENCE [LARGE SCALE GENOMIC DNA]</scope>
    <source>
        <strain evidence="4">Tucson 15287-2541.00</strain>
    </source>
</reference>
<dbReference type="Proteomes" id="UP000001070">
    <property type="component" value="Unassembled WGS sequence"/>
</dbReference>
<feature type="transmembrane region" description="Helical" evidence="2">
    <location>
        <begin position="34"/>
        <end position="56"/>
    </location>
</feature>
<name>B4JTK7_DROGR</name>
<dbReference type="EMBL" id="CH916373">
    <property type="protein sequence ID" value="EDV95097.1"/>
    <property type="molecule type" value="Genomic_DNA"/>
</dbReference>
<evidence type="ECO:0000313" key="3">
    <source>
        <dbReference type="EMBL" id="EDV95097.1"/>
    </source>
</evidence>
<evidence type="ECO:0000313" key="4">
    <source>
        <dbReference type="Proteomes" id="UP000001070"/>
    </source>
</evidence>
<organism evidence="4">
    <name type="scientific">Drosophila grimshawi</name>
    <name type="common">Hawaiian fruit fly</name>
    <name type="synonym">Idiomyia grimshawi</name>
    <dbReference type="NCBI Taxonomy" id="7222"/>
    <lineage>
        <taxon>Eukaryota</taxon>
        <taxon>Metazoa</taxon>
        <taxon>Ecdysozoa</taxon>
        <taxon>Arthropoda</taxon>
        <taxon>Hexapoda</taxon>
        <taxon>Insecta</taxon>
        <taxon>Pterygota</taxon>
        <taxon>Neoptera</taxon>
        <taxon>Endopterygota</taxon>
        <taxon>Diptera</taxon>
        <taxon>Brachycera</taxon>
        <taxon>Muscomorpha</taxon>
        <taxon>Ephydroidea</taxon>
        <taxon>Drosophilidae</taxon>
        <taxon>Drosophila</taxon>
        <taxon>Hawaiian Drosophila</taxon>
    </lineage>
</organism>
<keyword evidence="4" id="KW-1185">Reference proteome</keyword>
<keyword evidence="2" id="KW-0472">Membrane</keyword>
<feature type="compositionally biased region" description="Low complexity" evidence="1">
    <location>
        <begin position="165"/>
        <end position="175"/>
    </location>
</feature>
<dbReference type="HOGENOM" id="CLU_1462796_0_0_1"/>
<accession>B4JTK7</accession>
<evidence type="ECO:0000256" key="2">
    <source>
        <dbReference type="SAM" id="Phobius"/>
    </source>
</evidence>
<keyword evidence="2" id="KW-1133">Transmembrane helix</keyword>
<dbReference type="InParanoid" id="B4JTK7"/>
<keyword evidence="2" id="KW-0812">Transmembrane</keyword>
<protein>
    <submittedName>
        <fullName evidence="3">GH24016</fullName>
    </submittedName>
</protein>
<sequence>MAKKHGMGGLRTEVPGWAQSLWQWQCQSLHRYQVLLFLLLLLLLFLFLLLLLILLLPLPLPLATATFSACLFVANCDLPTALLCVLQDQFLRVSCGRHVAHTKTKTESLSKSNSLAKPKCAVHCCGQAANEHFPSPQTMSSLLSTCDVTAQETLKETQRPSTLEQQQQQQQQQQQNERVMCQKQR</sequence>
<feature type="region of interest" description="Disordered" evidence="1">
    <location>
        <begin position="157"/>
        <end position="185"/>
    </location>
</feature>
<dbReference type="AlphaFoldDB" id="B4JTK7"/>